<gene>
    <name evidence="8" type="ORF">TRAPUB_14451</name>
</gene>
<feature type="compositionally biased region" description="Pro residues" evidence="6">
    <location>
        <begin position="354"/>
        <end position="363"/>
    </location>
</feature>
<name>A0A1M2VNE1_TRAPU</name>
<dbReference type="SMART" id="SM00132">
    <property type="entry name" value="LIM"/>
    <property type="match status" value="2"/>
</dbReference>
<keyword evidence="4 5" id="KW-0440">LIM domain</keyword>
<reference evidence="8 9" key="1">
    <citation type="submission" date="2016-10" db="EMBL/GenBank/DDBJ databases">
        <title>Genome sequence of the basidiomycete white-rot fungus Trametes pubescens.</title>
        <authorList>
            <person name="Makela M.R."/>
            <person name="Granchi Z."/>
            <person name="Peng M."/>
            <person name="De Vries R.P."/>
            <person name="Grigoriev I."/>
            <person name="Riley R."/>
            <person name="Hilden K."/>
        </authorList>
    </citation>
    <scope>NUCLEOTIDE SEQUENCE [LARGE SCALE GENOMIC DNA]</scope>
    <source>
        <strain evidence="8 9">FBCC735</strain>
    </source>
</reference>
<dbReference type="Proteomes" id="UP000184267">
    <property type="component" value="Unassembled WGS sequence"/>
</dbReference>
<dbReference type="CDD" id="cd08368">
    <property type="entry name" value="LIM"/>
    <property type="match status" value="1"/>
</dbReference>
<keyword evidence="3 5" id="KW-0862">Zinc</keyword>
<feature type="region of interest" description="Disordered" evidence="6">
    <location>
        <begin position="443"/>
        <end position="660"/>
    </location>
</feature>
<feature type="compositionally biased region" description="Low complexity" evidence="6">
    <location>
        <begin position="681"/>
        <end position="695"/>
    </location>
</feature>
<feature type="compositionally biased region" description="Polar residues" evidence="6">
    <location>
        <begin position="258"/>
        <end position="272"/>
    </location>
</feature>
<dbReference type="InterPro" id="IPR001781">
    <property type="entry name" value="Znf_LIM"/>
</dbReference>
<keyword evidence="2" id="KW-0677">Repeat</keyword>
<dbReference type="Pfam" id="PF00412">
    <property type="entry name" value="LIM"/>
    <property type="match status" value="2"/>
</dbReference>
<feature type="non-terminal residue" evidence="8">
    <location>
        <position position="1"/>
    </location>
</feature>
<feature type="compositionally biased region" description="Polar residues" evidence="6">
    <location>
        <begin position="451"/>
        <end position="468"/>
    </location>
</feature>
<feature type="compositionally biased region" description="Polar residues" evidence="6">
    <location>
        <begin position="149"/>
        <end position="158"/>
    </location>
</feature>
<comment type="caution">
    <text evidence="8">The sequence shown here is derived from an EMBL/GenBank/DDBJ whole genome shotgun (WGS) entry which is preliminary data.</text>
</comment>
<proteinExistence type="predicted"/>
<organism evidence="8 9">
    <name type="scientific">Trametes pubescens</name>
    <name type="common">White-rot fungus</name>
    <dbReference type="NCBI Taxonomy" id="154538"/>
    <lineage>
        <taxon>Eukaryota</taxon>
        <taxon>Fungi</taxon>
        <taxon>Dikarya</taxon>
        <taxon>Basidiomycota</taxon>
        <taxon>Agaricomycotina</taxon>
        <taxon>Agaricomycetes</taxon>
        <taxon>Polyporales</taxon>
        <taxon>Polyporaceae</taxon>
        <taxon>Trametes</taxon>
    </lineage>
</organism>
<dbReference type="STRING" id="154538.A0A1M2VNE1"/>
<evidence type="ECO:0000256" key="6">
    <source>
        <dbReference type="SAM" id="MobiDB-lite"/>
    </source>
</evidence>
<feature type="compositionally biased region" description="Low complexity" evidence="6">
    <location>
        <begin position="593"/>
        <end position="605"/>
    </location>
</feature>
<dbReference type="CDD" id="cd09397">
    <property type="entry name" value="LIM1_UF1"/>
    <property type="match status" value="1"/>
</dbReference>
<dbReference type="Gene3D" id="2.10.110.10">
    <property type="entry name" value="Cysteine Rich Protein"/>
    <property type="match status" value="2"/>
</dbReference>
<dbReference type="SUPFAM" id="SSF57716">
    <property type="entry name" value="Glucocorticoid receptor-like (DNA-binding domain)"/>
    <property type="match status" value="2"/>
</dbReference>
<dbReference type="GO" id="GO:0005634">
    <property type="term" value="C:nucleus"/>
    <property type="evidence" value="ECO:0007669"/>
    <property type="project" value="TreeGrafter"/>
</dbReference>
<protein>
    <submittedName>
        <fullName evidence="8">Paxillin-like protein 1</fullName>
    </submittedName>
</protein>
<dbReference type="GO" id="GO:0030695">
    <property type="term" value="F:GTPase regulator activity"/>
    <property type="evidence" value="ECO:0007669"/>
    <property type="project" value="UniProtKB-ARBA"/>
</dbReference>
<evidence type="ECO:0000256" key="1">
    <source>
        <dbReference type="ARBA" id="ARBA00022723"/>
    </source>
</evidence>
<evidence type="ECO:0000256" key="2">
    <source>
        <dbReference type="ARBA" id="ARBA00022737"/>
    </source>
</evidence>
<feature type="region of interest" description="Disordered" evidence="6">
    <location>
        <begin position="89"/>
        <end position="381"/>
    </location>
</feature>
<evidence type="ECO:0000259" key="7">
    <source>
        <dbReference type="PROSITE" id="PS50023"/>
    </source>
</evidence>
<keyword evidence="9" id="KW-1185">Reference proteome</keyword>
<feature type="compositionally biased region" description="Polar residues" evidence="6">
    <location>
        <begin position="236"/>
        <end position="245"/>
    </location>
</feature>
<feature type="compositionally biased region" description="Polar residues" evidence="6">
    <location>
        <begin position="131"/>
        <end position="140"/>
    </location>
</feature>
<feature type="compositionally biased region" description="Low complexity" evidence="6">
    <location>
        <begin position="119"/>
        <end position="130"/>
    </location>
</feature>
<feature type="domain" description="LIM zinc-binding" evidence="7">
    <location>
        <begin position="773"/>
        <end position="836"/>
    </location>
</feature>
<feature type="compositionally biased region" description="Polar residues" evidence="6">
    <location>
        <begin position="89"/>
        <end position="102"/>
    </location>
</feature>
<evidence type="ECO:0000256" key="5">
    <source>
        <dbReference type="PROSITE-ProRule" id="PRU00125"/>
    </source>
</evidence>
<dbReference type="OrthoDB" id="1112565at2759"/>
<accession>A0A1M2VNE1</accession>
<evidence type="ECO:0000256" key="4">
    <source>
        <dbReference type="ARBA" id="ARBA00023038"/>
    </source>
</evidence>
<dbReference type="EMBL" id="MNAD01000983">
    <property type="protein sequence ID" value="OJT09124.1"/>
    <property type="molecule type" value="Genomic_DNA"/>
</dbReference>
<sequence>LLVPTAHPGDLTLFMASLLAPAQPGSERISQILPTVKCSNCNQPVRLVDLGDHVCAPLPPVPALPASAKPPNSPRSVAALLPTRLQNLVSSSPAQNAQRKSTASQAPSRQKSPAPPPQQQARPTGRPRAPSSASTLSTRSGDGRARAPSTASTLSTRSGDSRPERVPSPLSRTSRTPSNGDQYPFPSPPGPSSRTSPGTDGRGNIAAPGTAALRPRTPSTASVRPGGLLANGVRQPVQSSPSPYGQSGAGAGPMSPPSIRQRSGTNASTRPSFEQGPEITYSSEARTRTPANDPIRMRAPSAASMRPSLEQQRPSYMGGPPPPINDPVRMRAPSAASLRPSLDQQRPPYMGGGAPPPPRPPTSPGGTPRAEPDTKIGGEAGMAGVGRRGFAAAARAAMFTTMGPAPPMLQDPRMMTPVQGMDGRRANAPRFLDIASATNYAAANTPPLSPGSGTASMSPHSPYSQKSPMSAGMPSPGALMSPNITPTIPAGPRVASPPTSPVSVHSLRDRMLPPSQEPPKAPLPDPPSTPRLPFFEKFKNKLPAVDTSAPSPGAGAGSADPSPLSPLSDDGSYGGLAYADSDEDDDLPLRASPLPLATPAKPAAPAGGGNKVRFPSMTNSESKYSSASSSSSSSATTSPPPMPQRSLSTSTAGSSYSSRTIAKSTGALDRAMETLFEDGPSSPTASTTSRAFTAADPYRESVSSAKSPKPPIRSHTSPTLPSSARAEAAKTAARRPRRRVCLRCEKHIEDGRWIQVEGGNVLCDKCWKNMYLPKCRRCNKTIEKQAVSSSDGQLKGKYHKECFSCFTCEKPFPDKTFYVFDGKPFCAYHYHEENNSLCAAARCGQPIEGPCAVSHAGDRYHPEHLVCEYRGCTERLVEYYELDGRMLCERHAEKAIDEDEDDELGPAGDRTTVAMKRVTRFIDLAALGPVR</sequence>
<feature type="compositionally biased region" description="Low complexity" evidence="6">
    <location>
        <begin position="548"/>
        <end position="571"/>
    </location>
</feature>
<feature type="compositionally biased region" description="Low complexity" evidence="6">
    <location>
        <begin position="103"/>
        <end position="112"/>
    </location>
</feature>
<dbReference type="PANTHER" id="PTHR24205:SF16">
    <property type="entry name" value="GH01042P-RELATED"/>
    <property type="match status" value="1"/>
</dbReference>
<dbReference type="GO" id="GO:0046872">
    <property type="term" value="F:metal ion binding"/>
    <property type="evidence" value="ECO:0007669"/>
    <property type="project" value="UniProtKB-KW"/>
</dbReference>
<keyword evidence="1 5" id="KW-0479">Metal-binding</keyword>
<dbReference type="OMA" id="CHRGIEG"/>
<feature type="compositionally biased region" description="Low complexity" evidence="6">
    <location>
        <begin position="625"/>
        <end position="637"/>
    </location>
</feature>
<feature type="compositionally biased region" description="Low complexity" evidence="6">
    <location>
        <begin position="167"/>
        <end position="178"/>
    </location>
</feature>
<evidence type="ECO:0000256" key="3">
    <source>
        <dbReference type="ARBA" id="ARBA00022833"/>
    </source>
</evidence>
<dbReference type="GO" id="GO:0003712">
    <property type="term" value="F:transcription coregulator activity"/>
    <property type="evidence" value="ECO:0007669"/>
    <property type="project" value="TreeGrafter"/>
</dbReference>
<evidence type="ECO:0000313" key="8">
    <source>
        <dbReference type="EMBL" id="OJT09124.1"/>
    </source>
</evidence>
<dbReference type="PANTHER" id="PTHR24205">
    <property type="entry name" value="FOUR AND A HALF LIM DOMAINS PROTEIN"/>
    <property type="match status" value="1"/>
</dbReference>
<dbReference type="PROSITE" id="PS00478">
    <property type="entry name" value="LIM_DOMAIN_1"/>
    <property type="match status" value="1"/>
</dbReference>
<feature type="region of interest" description="Disordered" evidence="6">
    <location>
        <begin position="676"/>
        <end position="732"/>
    </location>
</feature>
<dbReference type="AlphaFoldDB" id="A0A1M2VNE1"/>
<dbReference type="PROSITE" id="PS50023">
    <property type="entry name" value="LIM_DOMAIN_2"/>
    <property type="match status" value="1"/>
</dbReference>
<feature type="compositionally biased region" description="Low complexity" evidence="6">
    <location>
        <begin position="646"/>
        <end position="660"/>
    </location>
</feature>
<feature type="compositionally biased region" description="Pro residues" evidence="6">
    <location>
        <begin position="515"/>
        <end position="530"/>
    </location>
</feature>
<evidence type="ECO:0000313" key="9">
    <source>
        <dbReference type="Proteomes" id="UP000184267"/>
    </source>
</evidence>